<dbReference type="AlphaFoldDB" id="A0A916X9L5"/>
<reference evidence="2" key="2">
    <citation type="submission" date="2020-09" db="EMBL/GenBank/DDBJ databases">
        <authorList>
            <person name="Sun Q."/>
            <person name="Zhou Y."/>
        </authorList>
    </citation>
    <scope>NUCLEOTIDE SEQUENCE</scope>
    <source>
        <strain evidence="2">CGMCC 1.12919</strain>
    </source>
</reference>
<comment type="caution">
    <text evidence="2">The sequence shown here is derived from an EMBL/GenBank/DDBJ whole genome shotgun (WGS) entry which is preliminary data.</text>
</comment>
<gene>
    <name evidence="2" type="ORF">GCM10010994_12310</name>
</gene>
<protein>
    <submittedName>
        <fullName evidence="2">Uncharacterized protein</fullName>
    </submittedName>
</protein>
<keyword evidence="1" id="KW-0472">Membrane</keyword>
<evidence type="ECO:0000313" key="3">
    <source>
        <dbReference type="Proteomes" id="UP000637002"/>
    </source>
</evidence>
<evidence type="ECO:0000313" key="2">
    <source>
        <dbReference type="EMBL" id="GGC54934.1"/>
    </source>
</evidence>
<sequence length="60" mass="6197">MTFAGHSCRSTHGAALRSATREACINEGDALRAHLFGLAFAAVLIIGLTGVVALALRAFV</sequence>
<keyword evidence="3" id="KW-1185">Reference proteome</keyword>
<keyword evidence="1" id="KW-1133">Transmembrane helix</keyword>
<feature type="transmembrane region" description="Helical" evidence="1">
    <location>
        <begin position="35"/>
        <end position="56"/>
    </location>
</feature>
<evidence type="ECO:0000256" key="1">
    <source>
        <dbReference type="SAM" id="Phobius"/>
    </source>
</evidence>
<dbReference type="Proteomes" id="UP000637002">
    <property type="component" value="Unassembled WGS sequence"/>
</dbReference>
<organism evidence="2 3">
    <name type="scientific">Chelatococcus reniformis</name>
    <dbReference type="NCBI Taxonomy" id="1494448"/>
    <lineage>
        <taxon>Bacteria</taxon>
        <taxon>Pseudomonadati</taxon>
        <taxon>Pseudomonadota</taxon>
        <taxon>Alphaproteobacteria</taxon>
        <taxon>Hyphomicrobiales</taxon>
        <taxon>Chelatococcaceae</taxon>
        <taxon>Chelatococcus</taxon>
    </lineage>
</organism>
<dbReference type="EMBL" id="BMGG01000002">
    <property type="protein sequence ID" value="GGC54934.1"/>
    <property type="molecule type" value="Genomic_DNA"/>
</dbReference>
<name>A0A916X9L5_9HYPH</name>
<accession>A0A916X9L5</accession>
<proteinExistence type="predicted"/>
<keyword evidence="1" id="KW-0812">Transmembrane</keyword>
<reference evidence="2" key="1">
    <citation type="journal article" date="2014" name="Int. J. Syst. Evol. Microbiol.">
        <title>Complete genome sequence of Corynebacterium casei LMG S-19264T (=DSM 44701T), isolated from a smear-ripened cheese.</title>
        <authorList>
            <consortium name="US DOE Joint Genome Institute (JGI-PGF)"/>
            <person name="Walter F."/>
            <person name="Albersmeier A."/>
            <person name="Kalinowski J."/>
            <person name="Ruckert C."/>
        </authorList>
    </citation>
    <scope>NUCLEOTIDE SEQUENCE</scope>
    <source>
        <strain evidence="2">CGMCC 1.12919</strain>
    </source>
</reference>